<dbReference type="CDD" id="cd14014">
    <property type="entry name" value="STKc_PknB_like"/>
    <property type="match status" value="1"/>
</dbReference>
<evidence type="ECO:0000313" key="7">
    <source>
        <dbReference type="Proteomes" id="UP000326354"/>
    </source>
</evidence>
<dbReference type="EMBL" id="AP019860">
    <property type="protein sequence ID" value="BBM82420.1"/>
    <property type="molecule type" value="Genomic_DNA"/>
</dbReference>
<keyword evidence="1" id="KW-0808">Transferase</keyword>
<organism evidence="6 7">
    <name type="scientific">Uabimicrobium amorphum</name>
    <dbReference type="NCBI Taxonomy" id="2596890"/>
    <lineage>
        <taxon>Bacteria</taxon>
        <taxon>Pseudomonadati</taxon>
        <taxon>Planctomycetota</taxon>
        <taxon>Candidatus Uabimicrobiia</taxon>
        <taxon>Candidatus Uabimicrobiales</taxon>
        <taxon>Candidatus Uabimicrobiaceae</taxon>
        <taxon>Candidatus Uabimicrobium</taxon>
    </lineage>
</organism>
<dbReference type="SMART" id="SM00220">
    <property type="entry name" value="S_TKc"/>
    <property type="match status" value="1"/>
</dbReference>
<keyword evidence="2" id="KW-0547">Nucleotide-binding</keyword>
<dbReference type="Proteomes" id="UP000326354">
    <property type="component" value="Chromosome"/>
</dbReference>
<dbReference type="PANTHER" id="PTHR43289:SF6">
    <property type="entry name" value="SERINE_THREONINE-PROTEIN KINASE NEKL-3"/>
    <property type="match status" value="1"/>
</dbReference>
<keyword evidence="4" id="KW-0067">ATP-binding</keyword>
<dbReference type="AlphaFoldDB" id="A0A5S9IJ05"/>
<dbReference type="Gene3D" id="1.10.510.10">
    <property type="entry name" value="Transferase(Phosphotransferase) domain 1"/>
    <property type="match status" value="1"/>
</dbReference>
<keyword evidence="3 6" id="KW-0418">Kinase</keyword>
<dbReference type="GO" id="GO:0005524">
    <property type="term" value="F:ATP binding"/>
    <property type="evidence" value="ECO:0007669"/>
    <property type="project" value="UniProtKB-KW"/>
</dbReference>
<dbReference type="InterPro" id="IPR008271">
    <property type="entry name" value="Ser/Thr_kinase_AS"/>
</dbReference>
<dbReference type="GO" id="GO:0004674">
    <property type="term" value="F:protein serine/threonine kinase activity"/>
    <property type="evidence" value="ECO:0007669"/>
    <property type="project" value="UniProtKB-KW"/>
</dbReference>
<evidence type="ECO:0000256" key="4">
    <source>
        <dbReference type="ARBA" id="ARBA00022840"/>
    </source>
</evidence>
<protein>
    <submittedName>
        <fullName evidence="6">Serine/threonine protein kinase</fullName>
    </submittedName>
</protein>
<keyword evidence="7" id="KW-1185">Reference proteome</keyword>
<gene>
    <name evidence="6" type="ORF">UABAM_00763</name>
</gene>
<evidence type="ECO:0000256" key="1">
    <source>
        <dbReference type="ARBA" id="ARBA00022679"/>
    </source>
</evidence>
<name>A0A5S9IJ05_UABAM</name>
<dbReference type="KEGG" id="uam:UABAM_00763"/>
<dbReference type="SUPFAM" id="SSF56112">
    <property type="entry name" value="Protein kinase-like (PK-like)"/>
    <property type="match status" value="1"/>
</dbReference>
<evidence type="ECO:0000313" key="6">
    <source>
        <dbReference type="EMBL" id="BBM82420.1"/>
    </source>
</evidence>
<evidence type="ECO:0000259" key="5">
    <source>
        <dbReference type="PROSITE" id="PS50011"/>
    </source>
</evidence>
<dbReference type="InterPro" id="IPR011009">
    <property type="entry name" value="Kinase-like_dom_sf"/>
</dbReference>
<evidence type="ECO:0000256" key="3">
    <source>
        <dbReference type="ARBA" id="ARBA00022777"/>
    </source>
</evidence>
<proteinExistence type="predicted"/>
<keyword evidence="6" id="KW-0723">Serine/threonine-protein kinase</keyword>
<feature type="domain" description="Protein kinase" evidence="5">
    <location>
        <begin position="19"/>
        <end position="311"/>
    </location>
</feature>
<dbReference type="PANTHER" id="PTHR43289">
    <property type="entry name" value="MITOGEN-ACTIVATED PROTEIN KINASE KINASE KINASE 20-RELATED"/>
    <property type="match status" value="1"/>
</dbReference>
<dbReference type="PROSITE" id="PS50011">
    <property type="entry name" value="PROTEIN_KINASE_DOM"/>
    <property type="match status" value="1"/>
</dbReference>
<accession>A0A5S9IJ05</accession>
<dbReference type="InterPro" id="IPR000719">
    <property type="entry name" value="Prot_kinase_dom"/>
</dbReference>
<sequence>MPQENTILTLPYPIFAKAYEESSQSFAGGMGEVVLVRKRDDNSLYVKKSVLPHENPQKREQNEKLFMREMGILKELGQHPNIQSLHAIVIEQDASFAYLSEYVEGPTLHEIIKEQRYTKAVPSIPLVYSILKQIASALEHAYQKGIIHRDIKPANMIFNEETQRAVLIDFGIGKFAEQDDDKNMDITDPTKSSFRGTVHYISYEAVQACDRGLKIDFRTDMYSLGVSGYELLTYACPFDESELMVIIGQKETGAKGVPLKDRLALRETLHKVPKSLIAIIEKNLHPKRERRYQSYAKLLADLSYSECMYYLSSQANHHDTQAYLNEAYEDFRKYNDHKWWKVGRLQFLALRKIFSLFTSHKYDVAEEVYQFFLKTNAVGKKLLSYMLPWIVEQATKEIPKLETQKKYLSEEDYLYQKKALFSLAQKPTREIDLQILRQKTLSEDDDFEEIEEL</sequence>
<dbReference type="PROSITE" id="PS00108">
    <property type="entry name" value="PROTEIN_KINASE_ST"/>
    <property type="match status" value="1"/>
</dbReference>
<reference evidence="6 7" key="1">
    <citation type="submission" date="2019-08" db="EMBL/GenBank/DDBJ databases">
        <title>Complete genome sequence of Candidatus Uab amorphum.</title>
        <authorList>
            <person name="Shiratori T."/>
            <person name="Suzuki S."/>
            <person name="Kakizawa Y."/>
            <person name="Ishida K."/>
        </authorList>
    </citation>
    <scope>NUCLEOTIDE SEQUENCE [LARGE SCALE GENOMIC DNA]</scope>
    <source>
        <strain evidence="6 7">SRT547</strain>
    </source>
</reference>
<dbReference type="Pfam" id="PF00069">
    <property type="entry name" value="Pkinase"/>
    <property type="match status" value="1"/>
</dbReference>
<evidence type="ECO:0000256" key="2">
    <source>
        <dbReference type="ARBA" id="ARBA00022741"/>
    </source>
</evidence>